<evidence type="ECO:0000256" key="11">
    <source>
        <dbReference type="ARBA" id="ARBA00033354"/>
    </source>
</evidence>
<evidence type="ECO:0000313" key="18">
    <source>
        <dbReference type="Proteomes" id="UP000646749"/>
    </source>
</evidence>
<dbReference type="InterPro" id="IPR036451">
    <property type="entry name" value="CblAdoTrfase-like_sf"/>
</dbReference>
<evidence type="ECO:0000256" key="4">
    <source>
        <dbReference type="ARBA" id="ARBA00020963"/>
    </source>
</evidence>
<evidence type="ECO:0000256" key="7">
    <source>
        <dbReference type="ARBA" id="ARBA00022741"/>
    </source>
</evidence>
<evidence type="ECO:0000256" key="13">
    <source>
        <dbReference type="ARBA" id="ARBA00048692"/>
    </source>
</evidence>
<dbReference type="Gene3D" id="1.20.1200.10">
    <property type="entry name" value="Cobalamin adenosyltransferase-like"/>
    <property type="match status" value="1"/>
</dbReference>
<evidence type="ECO:0000256" key="8">
    <source>
        <dbReference type="ARBA" id="ARBA00022840"/>
    </source>
</evidence>
<dbReference type="Pfam" id="PF01923">
    <property type="entry name" value="Cob_adeno_trans"/>
    <property type="match status" value="1"/>
</dbReference>
<comment type="caution">
    <text evidence="17">The sequence shown here is derived from an EMBL/GenBank/DDBJ whole genome shotgun (WGS) entry which is preliminary data.</text>
</comment>
<keyword evidence="7 14" id="KW-0547">Nucleotide-binding</keyword>
<evidence type="ECO:0000256" key="2">
    <source>
        <dbReference type="ARBA" id="ARBA00007487"/>
    </source>
</evidence>
<proteinExistence type="inferred from homology"/>
<evidence type="ECO:0000256" key="5">
    <source>
        <dbReference type="ARBA" id="ARBA00022573"/>
    </source>
</evidence>
<keyword evidence="8 14" id="KW-0067">ATP-binding</keyword>
<evidence type="ECO:0000313" key="17">
    <source>
        <dbReference type="EMBL" id="GIG89347.1"/>
    </source>
</evidence>
<evidence type="ECO:0000256" key="9">
    <source>
        <dbReference type="ARBA" id="ARBA00031529"/>
    </source>
</evidence>
<evidence type="ECO:0000256" key="6">
    <source>
        <dbReference type="ARBA" id="ARBA00022679"/>
    </source>
</evidence>
<dbReference type="EMBL" id="BONW01000021">
    <property type="protein sequence ID" value="GIG89347.1"/>
    <property type="molecule type" value="Genomic_DNA"/>
</dbReference>
<gene>
    <name evidence="17" type="ORF">Pen02_42830</name>
</gene>
<keyword evidence="5 14" id="KW-0169">Cobalamin biosynthesis</keyword>
<dbReference type="InterPro" id="IPR016030">
    <property type="entry name" value="CblAdoTrfase-like"/>
</dbReference>
<keyword evidence="18" id="KW-1185">Reference proteome</keyword>
<reference evidence="17 18" key="1">
    <citation type="submission" date="2021-01" db="EMBL/GenBank/DDBJ databases">
        <title>Whole genome shotgun sequence of Plantactinospora endophytica NBRC 110450.</title>
        <authorList>
            <person name="Komaki H."/>
            <person name="Tamura T."/>
        </authorList>
    </citation>
    <scope>NUCLEOTIDE SEQUENCE [LARGE SCALE GENOMIC DNA]</scope>
    <source>
        <strain evidence="17 18">NBRC 110450</strain>
    </source>
</reference>
<evidence type="ECO:0000256" key="15">
    <source>
        <dbReference type="SAM" id="MobiDB-lite"/>
    </source>
</evidence>
<protein>
    <recommendedName>
        <fullName evidence="4 14">Corrinoid adenosyltransferase</fullName>
        <ecNumber evidence="3 14">2.5.1.17</ecNumber>
    </recommendedName>
    <alternativeName>
        <fullName evidence="9 14">Cob(II)alamin adenosyltransferase</fullName>
    </alternativeName>
    <alternativeName>
        <fullName evidence="11 14">Cob(II)yrinic acid a,c-diamide adenosyltransferase</fullName>
    </alternativeName>
    <alternativeName>
        <fullName evidence="10 14">Cobinamide/cobalamin adenosyltransferase</fullName>
    </alternativeName>
</protein>
<comment type="catalytic activity">
    <reaction evidence="13 14">
        <text>2 cob(II)alamin + reduced [electron-transfer flavoprotein] + 2 ATP = 2 adenosylcob(III)alamin + 2 triphosphate + oxidized [electron-transfer flavoprotein] + 3 H(+)</text>
        <dbReference type="Rhea" id="RHEA:28671"/>
        <dbReference type="Rhea" id="RHEA-COMP:10685"/>
        <dbReference type="Rhea" id="RHEA-COMP:10686"/>
        <dbReference type="ChEBI" id="CHEBI:15378"/>
        <dbReference type="ChEBI" id="CHEBI:16304"/>
        <dbReference type="ChEBI" id="CHEBI:18036"/>
        <dbReference type="ChEBI" id="CHEBI:18408"/>
        <dbReference type="ChEBI" id="CHEBI:30616"/>
        <dbReference type="ChEBI" id="CHEBI:57692"/>
        <dbReference type="ChEBI" id="CHEBI:58307"/>
        <dbReference type="EC" id="2.5.1.17"/>
    </reaction>
</comment>
<dbReference type="SUPFAM" id="SSF89028">
    <property type="entry name" value="Cobalamin adenosyltransferase-like"/>
    <property type="match status" value="1"/>
</dbReference>
<dbReference type="PANTHER" id="PTHR12213:SF0">
    <property type="entry name" value="CORRINOID ADENOSYLTRANSFERASE MMAB"/>
    <property type="match status" value="1"/>
</dbReference>
<accession>A0ABQ4E3R6</accession>
<comment type="similarity">
    <text evidence="2 14">Belongs to the Cob(I)alamin adenosyltransferase family.</text>
</comment>
<organism evidence="17 18">
    <name type="scientific">Plantactinospora endophytica</name>
    <dbReference type="NCBI Taxonomy" id="673535"/>
    <lineage>
        <taxon>Bacteria</taxon>
        <taxon>Bacillati</taxon>
        <taxon>Actinomycetota</taxon>
        <taxon>Actinomycetes</taxon>
        <taxon>Micromonosporales</taxon>
        <taxon>Micromonosporaceae</taxon>
        <taxon>Plantactinospora</taxon>
    </lineage>
</organism>
<comment type="pathway">
    <text evidence="1 14">Cofactor biosynthesis; adenosylcobalamin biosynthesis; adenosylcobalamin from cob(II)yrinate a,c-diamide: step 2/7.</text>
</comment>
<evidence type="ECO:0000256" key="3">
    <source>
        <dbReference type="ARBA" id="ARBA00012454"/>
    </source>
</evidence>
<dbReference type="NCBIfam" id="TIGR00636">
    <property type="entry name" value="PduO_Nterm"/>
    <property type="match status" value="1"/>
</dbReference>
<evidence type="ECO:0000256" key="10">
    <source>
        <dbReference type="ARBA" id="ARBA00033334"/>
    </source>
</evidence>
<evidence type="ECO:0000259" key="16">
    <source>
        <dbReference type="Pfam" id="PF01923"/>
    </source>
</evidence>
<feature type="domain" description="Cobalamin adenosyltransferase-like" evidence="16">
    <location>
        <begin position="89"/>
        <end position="257"/>
    </location>
</feature>
<evidence type="ECO:0000256" key="12">
    <source>
        <dbReference type="ARBA" id="ARBA00048555"/>
    </source>
</evidence>
<sequence length="271" mass="28727">MITLRPGASSAAAISFNAEFLAPTTCTWPASRAPPLTLITSTSQIVESSAPPGPKPSGQPGSAAAPGRAAVAGVDVRTLFVMAVHLTRIYTRTGDAGTTRLSNNEEVAKTDPRIGAYADVDECNAAIGVALALGHLDEDVRGVLGTIQNDLFDVGADLATPVEPEPAYPPLRVTEEYVRRLEGWCDRYNARLAKLDSFVLPGGTPGAALLHVARTVARRAERSAWALVSHEPDRTNTLPAKYLNRLSDLLFILARTANPAGDVLWVPGAQR</sequence>
<dbReference type="Proteomes" id="UP000646749">
    <property type="component" value="Unassembled WGS sequence"/>
</dbReference>
<feature type="region of interest" description="Disordered" evidence="15">
    <location>
        <begin position="45"/>
        <end position="66"/>
    </location>
</feature>
<dbReference type="InterPro" id="IPR029499">
    <property type="entry name" value="PduO-typ"/>
</dbReference>
<comment type="catalytic activity">
    <reaction evidence="12 14">
        <text>2 cob(II)yrinate a,c diamide + reduced [electron-transfer flavoprotein] + 2 ATP = 2 adenosylcob(III)yrinate a,c-diamide + 2 triphosphate + oxidized [electron-transfer flavoprotein] + 3 H(+)</text>
        <dbReference type="Rhea" id="RHEA:11528"/>
        <dbReference type="Rhea" id="RHEA-COMP:10685"/>
        <dbReference type="Rhea" id="RHEA-COMP:10686"/>
        <dbReference type="ChEBI" id="CHEBI:15378"/>
        <dbReference type="ChEBI" id="CHEBI:18036"/>
        <dbReference type="ChEBI" id="CHEBI:30616"/>
        <dbReference type="ChEBI" id="CHEBI:57692"/>
        <dbReference type="ChEBI" id="CHEBI:58307"/>
        <dbReference type="ChEBI" id="CHEBI:58503"/>
        <dbReference type="ChEBI" id="CHEBI:58537"/>
        <dbReference type="EC" id="2.5.1.17"/>
    </reaction>
</comment>
<dbReference type="PANTHER" id="PTHR12213">
    <property type="entry name" value="CORRINOID ADENOSYLTRANSFERASE"/>
    <property type="match status" value="1"/>
</dbReference>
<evidence type="ECO:0000256" key="14">
    <source>
        <dbReference type="RuleBase" id="RU366026"/>
    </source>
</evidence>
<evidence type="ECO:0000256" key="1">
    <source>
        <dbReference type="ARBA" id="ARBA00005121"/>
    </source>
</evidence>
<name>A0ABQ4E3R6_9ACTN</name>
<dbReference type="EC" id="2.5.1.17" evidence="3 14"/>
<keyword evidence="6 14" id="KW-0808">Transferase</keyword>